<evidence type="ECO:0000313" key="12">
    <source>
        <dbReference type="EMBL" id="KAF0761546.1"/>
    </source>
</evidence>
<feature type="transmembrane region" description="Helical" evidence="9">
    <location>
        <begin position="129"/>
        <end position="155"/>
    </location>
</feature>
<evidence type="ECO:0000256" key="6">
    <source>
        <dbReference type="ARBA" id="ARBA00023136"/>
    </source>
</evidence>
<keyword evidence="10" id="KW-0732">Signal</keyword>
<comment type="subcellular location">
    <subcellularLocation>
        <location evidence="1">Membrane</location>
        <topology evidence="1">Multi-pass membrane protein</topology>
    </subcellularLocation>
</comment>
<name>A0A6G0YU86_APHCR</name>
<dbReference type="InterPro" id="IPR013099">
    <property type="entry name" value="K_chnl_dom"/>
</dbReference>
<dbReference type="AlphaFoldDB" id="A0A6G0YU86"/>
<accession>A0A6G0YU86</accession>
<feature type="transmembrane region" description="Helical" evidence="9">
    <location>
        <begin position="316"/>
        <end position="341"/>
    </location>
</feature>
<evidence type="ECO:0000256" key="4">
    <source>
        <dbReference type="ARBA" id="ARBA00022989"/>
    </source>
</evidence>
<dbReference type="InterPro" id="IPR003280">
    <property type="entry name" value="2pore_dom_K_chnl"/>
</dbReference>
<dbReference type="Proteomes" id="UP000478052">
    <property type="component" value="Unassembled WGS sequence"/>
</dbReference>
<evidence type="ECO:0000256" key="7">
    <source>
        <dbReference type="ARBA" id="ARBA00023303"/>
    </source>
</evidence>
<keyword evidence="5 8" id="KW-0406">Ion transport</keyword>
<dbReference type="Gene3D" id="1.10.287.70">
    <property type="match status" value="1"/>
</dbReference>
<sequence>MTRIGFTALIIITLRNALVREKTSTADSIIIAYIRRLRAAFLAAQSAARASFYFCTTIHTRRSLAHDRPGGGGGSDGDWCGSAAAAAVSRRRAMVPVGDKSSTGSSSAAYNAAGADNPKERLKECCRKLVAFMCTQVGVGGLVVGYAVVGAFCFIQIEGQAGDAQHHAVQQLRHNCSVNVWNATNTYNVLYRDNWTRQVTDALTHFQVNLALIVKKGYDGRTTEETWSFSAALMFSLSIFTMNGYGNVVPKTMLGKSATVVYAVFGIPLYVLYFRNMGKVLAQSFRWLYTWVYQCSMDNKAGGDPYNQQLPQKSRVIVPSTACLWVLAAYVATGTVTFVTLEDWSYLDSTFFCVTSLCKIGIENFVPVGSVTDAATDHPMKLVIKFVYLLLGMGIIAMCFDLMREDVQVRVRNLKMDIGLCFEDIRLRAVAVYRRRNSFD</sequence>
<feature type="domain" description="Potassium channel" evidence="11">
    <location>
        <begin position="326"/>
        <end position="404"/>
    </location>
</feature>
<dbReference type="GO" id="GO:0015271">
    <property type="term" value="F:outward rectifier potassium channel activity"/>
    <property type="evidence" value="ECO:0007669"/>
    <property type="project" value="TreeGrafter"/>
</dbReference>
<keyword evidence="7 8" id="KW-0407">Ion channel</keyword>
<feature type="domain" description="Potassium channel" evidence="11">
    <location>
        <begin position="223"/>
        <end position="282"/>
    </location>
</feature>
<keyword evidence="6 9" id="KW-0472">Membrane</keyword>
<evidence type="ECO:0000256" key="9">
    <source>
        <dbReference type="SAM" id="Phobius"/>
    </source>
</evidence>
<organism evidence="12 13">
    <name type="scientific">Aphis craccivora</name>
    <name type="common">Cowpea aphid</name>
    <dbReference type="NCBI Taxonomy" id="307492"/>
    <lineage>
        <taxon>Eukaryota</taxon>
        <taxon>Metazoa</taxon>
        <taxon>Ecdysozoa</taxon>
        <taxon>Arthropoda</taxon>
        <taxon>Hexapoda</taxon>
        <taxon>Insecta</taxon>
        <taxon>Pterygota</taxon>
        <taxon>Neoptera</taxon>
        <taxon>Paraneoptera</taxon>
        <taxon>Hemiptera</taxon>
        <taxon>Sternorrhyncha</taxon>
        <taxon>Aphidomorpha</taxon>
        <taxon>Aphidoidea</taxon>
        <taxon>Aphididae</taxon>
        <taxon>Aphidini</taxon>
        <taxon>Aphis</taxon>
        <taxon>Aphis</taxon>
    </lineage>
</organism>
<dbReference type="Pfam" id="PF07885">
    <property type="entry name" value="Ion_trans_2"/>
    <property type="match status" value="2"/>
</dbReference>
<evidence type="ECO:0000313" key="13">
    <source>
        <dbReference type="Proteomes" id="UP000478052"/>
    </source>
</evidence>
<evidence type="ECO:0000259" key="11">
    <source>
        <dbReference type="Pfam" id="PF07885"/>
    </source>
</evidence>
<dbReference type="OrthoDB" id="297496at2759"/>
<reference evidence="12 13" key="1">
    <citation type="submission" date="2019-08" db="EMBL/GenBank/DDBJ databases">
        <title>Whole genome of Aphis craccivora.</title>
        <authorList>
            <person name="Voronova N.V."/>
            <person name="Shulinski R.S."/>
            <person name="Bandarenka Y.V."/>
            <person name="Zhorov D.G."/>
            <person name="Warner D."/>
        </authorList>
    </citation>
    <scope>NUCLEOTIDE SEQUENCE [LARGE SCALE GENOMIC DNA]</scope>
    <source>
        <strain evidence="12">180601</strain>
        <tissue evidence="12">Whole Body</tissue>
    </source>
</reference>
<evidence type="ECO:0000256" key="10">
    <source>
        <dbReference type="SAM" id="SignalP"/>
    </source>
</evidence>
<dbReference type="SUPFAM" id="SSF81324">
    <property type="entry name" value="Voltage-gated potassium channels"/>
    <property type="match status" value="2"/>
</dbReference>
<dbReference type="GO" id="GO:0022841">
    <property type="term" value="F:potassium ion leak channel activity"/>
    <property type="evidence" value="ECO:0007669"/>
    <property type="project" value="TreeGrafter"/>
</dbReference>
<evidence type="ECO:0000256" key="1">
    <source>
        <dbReference type="ARBA" id="ARBA00004141"/>
    </source>
</evidence>
<comment type="caution">
    <text evidence="12">The sequence shown here is derived from an EMBL/GenBank/DDBJ whole genome shotgun (WGS) entry which is preliminary data.</text>
</comment>
<dbReference type="GO" id="GO:0005886">
    <property type="term" value="C:plasma membrane"/>
    <property type="evidence" value="ECO:0007669"/>
    <property type="project" value="TreeGrafter"/>
</dbReference>
<proteinExistence type="inferred from homology"/>
<feature type="chain" id="PRO_5026215899" evidence="10">
    <location>
        <begin position="18"/>
        <end position="440"/>
    </location>
</feature>
<gene>
    <name evidence="12" type="ORF">FWK35_00021167</name>
</gene>
<feature type="transmembrane region" description="Helical" evidence="9">
    <location>
        <begin position="382"/>
        <end position="403"/>
    </location>
</feature>
<dbReference type="GO" id="GO:0030322">
    <property type="term" value="P:stabilization of membrane potential"/>
    <property type="evidence" value="ECO:0007669"/>
    <property type="project" value="TreeGrafter"/>
</dbReference>
<evidence type="ECO:0000256" key="5">
    <source>
        <dbReference type="ARBA" id="ARBA00023065"/>
    </source>
</evidence>
<dbReference type="PANTHER" id="PTHR11003">
    <property type="entry name" value="POTASSIUM CHANNEL, SUBFAMILY K"/>
    <property type="match status" value="1"/>
</dbReference>
<dbReference type="EMBL" id="VUJU01002361">
    <property type="protein sequence ID" value="KAF0761546.1"/>
    <property type="molecule type" value="Genomic_DNA"/>
</dbReference>
<keyword evidence="3 8" id="KW-0812">Transmembrane</keyword>
<protein>
    <submittedName>
        <fullName evidence="12">TWiK family of potassium channels protein 7</fullName>
    </submittedName>
</protein>
<feature type="transmembrane region" description="Helical" evidence="9">
    <location>
        <begin position="257"/>
        <end position="274"/>
    </location>
</feature>
<dbReference type="PRINTS" id="PR01333">
    <property type="entry name" value="2POREKCHANEL"/>
</dbReference>
<comment type="similarity">
    <text evidence="8">Belongs to the two pore domain potassium channel (TC 1.A.1.8) family.</text>
</comment>
<evidence type="ECO:0000256" key="3">
    <source>
        <dbReference type="ARBA" id="ARBA00022692"/>
    </source>
</evidence>
<keyword evidence="13" id="KW-1185">Reference proteome</keyword>
<evidence type="ECO:0000256" key="2">
    <source>
        <dbReference type="ARBA" id="ARBA00022448"/>
    </source>
</evidence>
<keyword evidence="2 8" id="KW-0813">Transport</keyword>
<feature type="signal peptide" evidence="10">
    <location>
        <begin position="1"/>
        <end position="17"/>
    </location>
</feature>
<dbReference type="PANTHER" id="PTHR11003:SF87">
    <property type="entry name" value="POTASSIUM CHANNEL DOMAIN-CONTAINING PROTEIN"/>
    <property type="match status" value="1"/>
</dbReference>
<keyword evidence="4 9" id="KW-1133">Transmembrane helix</keyword>
<evidence type="ECO:0000256" key="8">
    <source>
        <dbReference type="RuleBase" id="RU003857"/>
    </source>
</evidence>